<organism evidence="3 4">
    <name type="scientific">Amycolatopsis eburnea</name>
    <dbReference type="NCBI Taxonomy" id="2267691"/>
    <lineage>
        <taxon>Bacteria</taxon>
        <taxon>Bacillati</taxon>
        <taxon>Actinomycetota</taxon>
        <taxon>Actinomycetes</taxon>
        <taxon>Pseudonocardiales</taxon>
        <taxon>Pseudonocardiaceae</taxon>
        <taxon>Amycolatopsis</taxon>
    </lineage>
</organism>
<evidence type="ECO:0000313" key="4">
    <source>
        <dbReference type="Proteomes" id="UP000267081"/>
    </source>
</evidence>
<name>A0A427SW26_9PSEU</name>
<dbReference type="Pfam" id="PF01609">
    <property type="entry name" value="DDE_Tnp_1"/>
    <property type="match status" value="1"/>
</dbReference>
<proteinExistence type="predicted"/>
<dbReference type="Pfam" id="PF13006">
    <property type="entry name" value="Nterm_IS4"/>
    <property type="match status" value="1"/>
</dbReference>
<dbReference type="SUPFAM" id="SSF53098">
    <property type="entry name" value="Ribonuclease H-like"/>
    <property type="match status" value="1"/>
</dbReference>
<accession>A0A427SW26</accession>
<dbReference type="InterPro" id="IPR024473">
    <property type="entry name" value="Transposases_IS4_N"/>
</dbReference>
<dbReference type="EMBL" id="RSEC01000063">
    <property type="protein sequence ID" value="RSD08015.1"/>
    <property type="molecule type" value="Genomic_DNA"/>
</dbReference>
<dbReference type="AlphaFoldDB" id="A0A427SW26"/>
<dbReference type="Proteomes" id="UP000267081">
    <property type="component" value="Unassembled WGS sequence"/>
</dbReference>
<feature type="domain" description="Transposase IS4 N-terminal" evidence="2">
    <location>
        <begin position="21"/>
        <end position="114"/>
    </location>
</feature>
<evidence type="ECO:0000313" key="3">
    <source>
        <dbReference type="EMBL" id="RSD08015.1"/>
    </source>
</evidence>
<reference evidence="3 4" key="1">
    <citation type="submission" date="2018-12" db="EMBL/GenBank/DDBJ databases">
        <title>Amycolatopsis eburnea sp. nov. actinomycete associate with arbuscular mycorrhiza fungal spore.</title>
        <authorList>
            <person name="Lumyong S."/>
            <person name="Chaiya L."/>
        </authorList>
    </citation>
    <scope>NUCLEOTIDE SEQUENCE [LARGE SCALE GENOMIC DNA]</scope>
    <source>
        <strain evidence="3 4">GLM-1</strain>
    </source>
</reference>
<feature type="domain" description="Transposase IS4-like" evidence="1">
    <location>
        <begin position="131"/>
        <end position="349"/>
    </location>
</feature>
<dbReference type="InterPro" id="IPR012337">
    <property type="entry name" value="RNaseH-like_sf"/>
</dbReference>
<dbReference type="InterPro" id="IPR002559">
    <property type="entry name" value="Transposase_11"/>
</dbReference>
<evidence type="ECO:0000259" key="1">
    <source>
        <dbReference type="Pfam" id="PF01609"/>
    </source>
</evidence>
<dbReference type="InterPro" id="IPR047952">
    <property type="entry name" value="Transpos_IS4"/>
</dbReference>
<dbReference type="GO" id="GO:0006313">
    <property type="term" value="P:DNA transposition"/>
    <property type="evidence" value="ECO:0007669"/>
    <property type="project" value="InterPro"/>
</dbReference>
<gene>
    <name evidence="3" type="ORF">EIY87_45410</name>
</gene>
<dbReference type="GO" id="GO:0004803">
    <property type="term" value="F:transposase activity"/>
    <property type="evidence" value="ECO:0007669"/>
    <property type="project" value="InterPro"/>
</dbReference>
<protein>
    <submittedName>
        <fullName evidence="3">IS4 family transposase</fullName>
    </submittedName>
</protein>
<evidence type="ECO:0000259" key="2">
    <source>
        <dbReference type="Pfam" id="PF13006"/>
    </source>
</evidence>
<dbReference type="PANTHER" id="PTHR37529">
    <property type="entry name" value="TRANSPOSASE INSG FOR INSERTION SEQUENCE ELEMENT IS4-RELATED"/>
    <property type="match status" value="1"/>
</dbReference>
<comment type="caution">
    <text evidence="3">The sequence shown here is derived from an EMBL/GenBank/DDBJ whole genome shotgun (WGS) entry which is preliminary data.</text>
</comment>
<dbReference type="NCBIfam" id="NF033592">
    <property type="entry name" value="transpos_IS4_1"/>
    <property type="match status" value="1"/>
</dbReference>
<dbReference type="GO" id="GO:0003677">
    <property type="term" value="F:DNA binding"/>
    <property type="evidence" value="ECO:0007669"/>
    <property type="project" value="InterPro"/>
</dbReference>
<keyword evidence="4" id="KW-1185">Reference proteome</keyword>
<sequence>MSAQSVITRAVRVAAGVFAPGHLGELTQIVPFEMVDAVLAESTPAAPRRVRLLPARVAMYFLLAMGLFPELGYRGVWSKLTAGLDGLKLVTPSTSALRQARRRVGVPPLTALFELLAGPLAWPRTPGVCWRGLRLVAIDGTGIAIPDSGTNQTWTDKPRTAAHPDTGYPLLRLVTLVECGTRALIAAVFGSPADGELVYASKLLPRLRPGTVLLADRNFDAATFITTAAGTGADLLIRLKANRRPPRTGRHTDGSITSIIGGVEVRIIEARITVTTADGSRRSEHYRLVTTLLDPQRYPATELIELYHQRWDIETAYLALKHTLTRGRVLRSRNPAGVEQELWALLVTYQILRIAMTDATGSRPGLDPDRAGFSIALHAARDQIITARSVIAGTRIDLVGTIGRQVLAGLHPTRRARICPRTVKRPLSKYAYKKPRQPRSCLTAAIDVTVTNAATSPLTRTTPP</sequence>
<dbReference type="PANTHER" id="PTHR37529:SF1">
    <property type="entry name" value="TRANSPOSASE INSG FOR INSERTION SEQUENCE ELEMENT IS4-RELATED"/>
    <property type="match status" value="1"/>
</dbReference>
<dbReference type="OrthoDB" id="477305at2"/>